<evidence type="ECO:0000313" key="2">
    <source>
        <dbReference type="EMBL" id="MBD2607262.1"/>
    </source>
</evidence>
<dbReference type="InterPro" id="IPR013424">
    <property type="entry name" value="Ice-binding_C"/>
</dbReference>
<gene>
    <name evidence="2" type="ORF">H6G81_22715</name>
</gene>
<keyword evidence="3" id="KW-1185">Reference proteome</keyword>
<comment type="caution">
    <text evidence="2">The sequence shown here is derived from an EMBL/GenBank/DDBJ whole genome shotgun (WGS) entry which is preliminary data.</text>
</comment>
<protein>
    <submittedName>
        <fullName evidence="2">PEP-CTERM sorting domain-containing protein</fullName>
    </submittedName>
</protein>
<dbReference type="Proteomes" id="UP000660380">
    <property type="component" value="Unassembled WGS sequence"/>
</dbReference>
<dbReference type="EMBL" id="JACJTA010000058">
    <property type="protein sequence ID" value="MBD2607262.1"/>
    <property type="molecule type" value="Genomic_DNA"/>
</dbReference>
<evidence type="ECO:0000259" key="1">
    <source>
        <dbReference type="Pfam" id="PF07589"/>
    </source>
</evidence>
<dbReference type="NCBIfam" id="TIGR02595">
    <property type="entry name" value="PEP_CTERM"/>
    <property type="match status" value="1"/>
</dbReference>
<proteinExistence type="predicted"/>
<evidence type="ECO:0000313" key="3">
    <source>
        <dbReference type="Proteomes" id="UP000660380"/>
    </source>
</evidence>
<organism evidence="2 3">
    <name type="scientific">Scytonema hofmannii FACHB-248</name>
    <dbReference type="NCBI Taxonomy" id="1842502"/>
    <lineage>
        <taxon>Bacteria</taxon>
        <taxon>Bacillati</taxon>
        <taxon>Cyanobacteriota</taxon>
        <taxon>Cyanophyceae</taxon>
        <taxon>Nostocales</taxon>
        <taxon>Scytonemataceae</taxon>
        <taxon>Scytonema</taxon>
    </lineage>
</organism>
<dbReference type="Pfam" id="PF07589">
    <property type="entry name" value="PEP-CTERM"/>
    <property type="match status" value="1"/>
</dbReference>
<name>A0ABR8GUS2_9CYAN</name>
<accession>A0ABR8GUS2</accession>
<feature type="domain" description="Ice-binding protein C-terminal" evidence="1">
    <location>
        <begin position="150"/>
        <end position="172"/>
    </location>
</feature>
<reference evidence="2 3" key="1">
    <citation type="journal article" date="2020" name="ISME J.">
        <title>Comparative genomics reveals insights into cyanobacterial evolution and habitat adaptation.</title>
        <authorList>
            <person name="Chen M.Y."/>
            <person name="Teng W.K."/>
            <person name="Zhao L."/>
            <person name="Hu C.X."/>
            <person name="Zhou Y.K."/>
            <person name="Han B.P."/>
            <person name="Song L.R."/>
            <person name="Shu W.S."/>
        </authorList>
    </citation>
    <scope>NUCLEOTIDE SEQUENCE [LARGE SCALE GENOMIC DNA]</scope>
    <source>
        <strain evidence="2 3">FACHB-248</strain>
    </source>
</reference>
<sequence length="179" mass="18256">MCNVSNVSFGGTAATDCKGPFEGNDTGDKATLLDDLNGGLFASSVGSNVTWSLAGKSDEPNPFLSADNGLSTGNWSLKKALSSGTFVISLKSSTVYSTYLFKDIDFSKTGLEGIFNTIGVALDGSGNAGKALSHASLFVANVPSGPSTKVPEPSALMGLGLVLGGMVVARRRKSAPVNL</sequence>